<dbReference type="GeneID" id="36571238"/>
<sequence length="62" mass="6973">MYVPNVYIYLSIHLFIPSILLGPWRGSFSGSMLDVCWMLDAGLLDAGCWMLDAGFVRPSGYR</sequence>
<protein>
    <submittedName>
        <fullName evidence="2">Uncharacterized protein</fullName>
    </submittedName>
</protein>
<evidence type="ECO:0000313" key="2">
    <source>
        <dbReference type="EMBL" id="PSS27098.1"/>
    </source>
</evidence>
<dbReference type="Proteomes" id="UP000241818">
    <property type="component" value="Unassembled WGS sequence"/>
</dbReference>
<keyword evidence="1" id="KW-1133">Transmembrane helix</keyword>
<dbReference type="OrthoDB" id="5425455at2759"/>
<keyword evidence="3" id="KW-1185">Reference proteome</keyword>
<accession>A0A2T3BCP5</accession>
<dbReference type="RefSeq" id="XP_024724623.1">
    <property type="nucleotide sequence ID" value="XM_024863157.1"/>
</dbReference>
<organism evidence="2 3">
    <name type="scientific">Amorphotheca resinae ATCC 22711</name>
    <dbReference type="NCBI Taxonomy" id="857342"/>
    <lineage>
        <taxon>Eukaryota</taxon>
        <taxon>Fungi</taxon>
        <taxon>Dikarya</taxon>
        <taxon>Ascomycota</taxon>
        <taxon>Pezizomycotina</taxon>
        <taxon>Leotiomycetes</taxon>
        <taxon>Helotiales</taxon>
        <taxon>Amorphothecaceae</taxon>
        <taxon>Amorphotheca</taxon>
    </lineage>
</organism>
<gene>
    <name evidence="2" type="ORF">M430DRAFT_149706</name>
</gene>
<keyword evidence="1" id="KW-0472">Membrane</keyword>
<dbReference type="InParanoid" id="A0A2T3BCP5"/>
<dbReference type="EMBL" id="KZ679006">
    <property type="protein sequence ID" value="PSS27098.1"/>
    <property type="molecule type" value="Genomic_DNA"/>
</dbReference>
<dbReference type="AlphaFoldDB" id="A0A2T3BCP5"/>
<proteinExistence type="predicted"/>
<feature type="transmembrane region" description="Helical" evidence="1">
    <location>
        <begin position="6"/>
        <end position="24"/>
    </location>
</feature>
<name>A0A2T3BCP5_AMORE</name>
<keyword evidence="1" id="KW-0812">Transmembrane</keyword>
<reference evidence="2 3" key="1">
    <citation type="journal article" date="2018" name="New Phytol.">
        <title>Comparative genomics and transcriptomics depict ericoid mycorrhizal fungi as versatile saprotrophs and plant mutualists.</title>
        <authorList>
            <person name="Martino E."/>
            <person name="Morin E."/>
            <person name="Grelet G.A."/>
            <person name="Kuo A."/>
            <person name="Kohler A."/>
            <person name="Daghino S."/>
            <person name="Barry K.W."/>
            <person name="Cichocki N."/>
            <person name="Clum A."/>
            <person name="Dockter R.B."/>
            <person name="Hainaut M."/>
            <person name="Kuo R.C."/>
            <person name="LaButti K."/>
            <person name="Lindahl B.D."/>
            <person name="Lindquist E.A."/>
            <person name="Lipzen A."/>
            <person name="Khouja H.R."/>
            <person name="Magnuson J."/>
            <person name="Murat C."/>
            <person name="Ohm R.A."/>
            <person name="Singer S.W."/>
            <person name="Spatafora J.W."/>
            <person name="Wang M."/>
            <person name="Veneault-Fourrey C."/>
            <person name="Henrissat B."/>
            <person name="Grigoriev I.V."/>
            <person name="Martin F.M."/>
            <person name="Perotto S."/>
        </authorList>
    </citation>
    <scope>NUCLEOTIDE SEQUENCE [LARGE SCALE GENOMIC DNA]</scope>
    <source>
        <strain evidence="2 3">ATCC 22711</strain>
    </source>
</reference>
<evidence type="ECO:0000313" key="3">
    <source>
        <dbReference type="Proteomes" id="UP000241818"/>
    </source>
</evidence>
<evidence type="ECO:0000256" key="1">
    <source>
        <dbReference type="SAM" id="Phobius"/>
    </source>
</evidence>